<dbReference type="EMBL" id="CP007145">
    <property type="protein sequence ID" value="AHJ97664.1"/>
    <property type="molecule type" value="Genomic_DNA"/>
</dbReference>
<evidence type="ECO:0000313" key="4">
    <source>
        <dbReference type="Proteomes" id="UP000019423"/>
    </source>
</evidence>
<evidence type="ECO:0000313" key="3">
    <source>
        <dbReference type="EMBL" id="AHJ97664.1"/>
    </source>
</evidence>
<dbReference type="Proteomes" id="UP000019423">
    <property type="component" value="Chromosome"/>
</dbReference>
<name>W8EX53_9BACT</name>
<organism evidence="3 4">
    <name type="scientific">Hymenobacter swuensis DY53</name>
    <dbReference type="NCBI Taxonomy" id="1227739"/>
    <lineage>
        <taxon>Bacteria</taxon>
        <taxon>Pseudomonadati</taxon>
        <taxon>Bacteroidota</taxon>
        <taxon>Cytophagia</taxon>
        <taxon>Cytophagales</taxon>
        <taxon>Hymenobacteraceae</taxon>
        <taxon>Hymenobacter</taxon>
    </lineage>
</organism>
<reference evidence="3 4" key="1">
    <citation type="submission" date="2014-01" db="EMBL/GenBank/DDBJ databases">
        <title>Complete genome sequence of ionizing-radiation resistance bacterium Hymenobacter swuensis DY53.</title>
        <authorList>
            <person name="Jung J.-H."/>
            <person name="Jeong S.-W."/>
            <person name="Joe M.-H."/>
            <person name="Cho y.-j."/>
            <person name="Kim M.-K."/>
            <person name="Lim S.-Y."/>
        </authorList>
    </citation>
    <scope>NUCLEOTIDE SEQUENCE [LARGE SCALE GENOMIC DNA]</scope>
    <source>
        <strain evidence="3 4">DY53</strain>
    </source>
</reference>
<protein>
    <submittedName>
        <fullName evidence="3">Uncharacterized protein</fullName>
    </submittedName>
</protein>
<evidence type="ECO:0000256" key="1">
    <source>
        <dbReference type="SAM" id="MobiDB-lite"/>
    </source>
</evidence>
<proteinExistence type="predicted"/>
<feature type="compositionally biased region" description="Polar residues" evidence="1">
    <location>
        <begin position="44"/>
        <end position="57"/>
    </location>
</feature>
<feature type="signal peptide" evidence="2">
    <location>
        <begin position="1"/>
        <end position="31"/>
    </location>
</feature>
<sequence length="146" mass="16497">MLSNLPAFHRFPMKALVLTCLLAAFGTAAHAQMKDRYAERPGTSEPSTTQVEDLTRSMSQQLQLNEAQFIQLRAVNKIKLARTEEIQWQYHDNPLERTAKLAELESQYETECGRILTPSQLSLFHNEQHRDVMPAQPTNSTDGGLG</sequence>
<gene>
    <name evidence="3" type="ORF">Hsw_2069</name>
</gene>
<keyword evidence="4" id="KW-1185">Reference proteome</keyword>
<evidence type="ECO:0000256" key="2">
    <source>
        <dbReference type="SAM" id="SignalP"/>
    </source>
</evidence>
<dbReference type="HOGENOM" id="CLU_1774902_0_0_10"/>
<dbReference type="AlphaFoldDB" id="W8EX53"/>
<keyword evidence="2" id="KW-0732">Signal</keyword>
<accession>W8EX53</accession>
<feature type="region of interest" description="Disordered" evidence="1">
    <location>
        <begin position="36"/>
        <end position="57"/>
    </location>
</feature>
<feature type="chain" id="PRO_5004908019" evidence="2">
    <location>
        <begin position="32"/>
        <end position="146"/>
    </location>
</feature>
<dbReference type="PATRIC" id="fig|1227739.3.peg.2281"/>
<dbReference type="KEGG" id="hsw:Hsw_2069"/>